<gene>
    <name evidence="3 4" type="primary">LOC106985129</name>
</gene>
<dbReference type="RefSeq" id="XP_014938812.1">
    <property type="nucleotide sequence ID" value="XM_015083326.2"/>
</dbReference>
<dbReference type="AlphaFoldDB" id="A0A6J0A6G0"/>
<reference evidence="4" key="1">
    <citation type="submission" date="2022-04" db="UniProtKB">
        <authorList>
            <consortium name="RefSeq"/>
        </authorList>
    </citation>
    <scope>IDENTIFICATION</scope>
    <source>
        <tissue evidence="3 4">Blood</tissue>
    </source>
</reference>
<evidence type="ECO:0000256" key="1">
    <source>
        <dbReference type="SAM" id="MobiDB-lite"/>
    </source>
</evidence>
<evidence type="ECO:0000313" key="3">
    <source>
        <dbReference type="RefSeq" id="XP_014938812.1"/>
    </source>
</evidence>
<name>A0A6J0A6G0_ACIJB</name>
<evidence type="ECO:0000313" key="4">
    <source>
        <dbReference type="RefSeq" id="XP_014938813.1"/>
    </source>
</evidence>
<dbReference type="Proteomes" id="UP001652583">
    <property type="component" value="Chromosome A1"/>
</dbReference>
<proteinExistence type="predicted"/>
<sequence length="210" mass="22866">MILVRPNKCARELRPRAHSAGEQRSAGVCLHLEEQNRRGRRLEHAASPGTGACSGEADSLWKSSVCFRRSRNGDGFDPAHRVTWKVHQDIYLDALQSERQREGWNPTAEFPARSPGPDGKSGGVTTATAGARPSRACTEPTALVCQAIGHPKPPPPLGATLFLPFDSCGLCFSVPSQCAGQATGAVKSLRVHREWGACIHLWRTPWLPWT</sequence>
<organism evidence="4">
    <name type="scientific">Acinonyx jubatus</name>
    <name type="common">Cheetah</name>
    <dbReference type="NCBI Taxonomy" id="32536"/>
    <lineage>
        <taxon>Eukaryota</taxon>
        <taxon>Metazoa</taxon>
        <taxon>Chordata</taxon>
        <taxon>Craniata</taxon>
        <taxon>Vertebrata</taxon>
        <taxon>Euteleostomi</taxon>
        <taxon>Mammalia</taxon>
        <taxon>Eutheria</taxon>
        <taxon>Laurasiatheria</taxon>
        <taxon>Carnivora</taxon>
        <taxon>Feliformia</taxon>
        <taxon>Felidae</taxon>
        <taxon>Felinae</taxon>
        <taxon>Acinonyx</taxon>
    </lineage>
</organism>
<keyword evidence="2" id="KW-1185">Reference proteome</keyword>
<dbReference type="KEGG" id="aju:106985129"/>
<protein>
    <submittedName>
        <fullName evidence="3 4">Uncharacterized protein LOC106985129 isoform X1</fullName>
    </submittedName>
</protein>
<feature type="region of interest" description="Disordered" evidence="1">
    <location>
        <begin position="98"/>
        <end position="133"/>
    </location>
</feature>
<dbReference type="GeneID" id="106985129"/>
<dbReference type="RefSeq" id="XP_014938813.1">
    <property type="nucleotide sequence ID" value="XM_015083327.2"/>
</dbReference>
<evidence type="ECO:0000313" key="2">
    <source>
        <dbReference type="Proteomes" id="UP001652583"/>
    </source>
</evidence>
<accession>A0A6J0A6G0</accession>